<protein>
    <recommendedName>
        <fullName evidence="5">Butirosin biosynthesis protein H N-terminal domain-containing protein</fullName>
    </recommendedName>
</protein>
<dbReference type="RefSeq" id="WP_025488288.1">
    <property type="nucleotide sequence ID" value="NZ_CALBAU010000022.1"/>
</dbReference>
<evidence type="ECO:0000313" key="2">
    <source>
        <dbReference type="EMBL" id="RGE73042.1"/>
    </source>
</evidence>
<keyword evidence="3" id="KW-1185">Reference proteome</keyword>
<gene>
    <name evidence="2" type="ORF">DWY69_06015</name>
    <name evidence="1" type="ORF">DXC51_02225</name>
</gene>
<sequence>MSERKKSNLIPVIHRLVTDENGENYWFNGCAKYVMECLGEKDYDYWFFAGITGDLFTQHFARNISKYDAVSTYRRKENSAEFIEELFKKCGYDATYVSNQELRNNRELYLDRLISYIDQSVPVIAGRRDSVFVGYEDYGKTLLYITGNSAIPESILLEKEIYEEADEMEGWTFVGAKKTNRPLVEIYREAVIEIPKNMCVNTESYCFGPDAFSEWAKDIESGRFDVMKAEEFDTWAHYTNYVCVLATNGCCCHNFLRRAQELNPDFVFLEEISAKYHRMAEIWGGEGSQNEADSLEALGGGFNITLKTLQDQEQRKKIAAKIRECAEVAEDILRVWKSGLEGIKEARH</sequence>
<dbReference type="Proteomes" id="UP000260812">
    <property type="component" value="Unassembled WGS sequence"/>
</dbReference>
<name>A0A3E3J162_9FIRM</name>
<dbReference type="EMBL" id="QVLV01000001">
    <property type="protein sequence ID" value="RGE65156.1"/>
    <property type="molecule type" value="Genomic_DNA"/>
</dbReference>
<accession>A0A3E3J162</accession>
<dbReference type="GeneID" id="97985728"/>
<dbReference type="AlphaFoldDB" id="A0A3E3J162"/>
<evidence type="ECO:0008006" key="5">
    <source>
        <dbReference type="Google" id="ProtNLM"/>
    </source>
</evidence>
<evidence type="ECO:0000313" key="3">
    <source>
        <dbReference type="Proteomes" id="UP000260812"/>
    </source>
</evidence>
<evidence type="ECO:0000313" key="1">
    <source>
        <dbReference type="EMBL" id="RGE65156.1"/>
    </source>
</evidence>
<reference evidence="2 4" key="1">
    <citation type="submission" date="2018-08" db="EMBL/GenBank/DDBJ databases">
        <title>A genome reference for cultivated species of the human gut microbiota.</title>
        <authorList>
            <person name="Zou Y."/>
            <person name="Xue W."/>
            <person name="Luo G."/>
        </authorList>
    </citation>
    <scope>NUCLEOTIDE SEQUENCE [LARGE SCALE GENOMIC DNA]</scope>
    <source>
        <strain evidence="2 4">AF26-4BH</strain>
        <strain evidence="1">TF05-5AC</strain>
    </source>
</reference>
<dbReference type="EMBL" id="QVLU01000004">
    <property type="protein sequence ID" value="RGE73042.1"/>
    <property type="molecule type" value="Genomic_DNA"/>
</dbReference>
<proteinExistence type="predicted"/>
<organism evidence="2 4">
    <name type="scientific">Eisenbergiella massiliensis</name>
    <dbReference type="NCBI Taxonomy" id="1720294"/>
    <lineage>
        <taxon>Bacteria</taxon>
        <taxon>Bacillati</taxon>
        <taxon>Bacillota</taxon>
        <taxon>Clostridia</taxon>
        <taxon>Lachnospirales</taxon>
        <taxon>Lachnospiraceae</taxon>
        <taxon>Eisenbergiella</taxon>
    </lineage>
</organism>
<dbReference type="Proteomes" id="UP000261166">
    <property type="component" value="Unassembled WGS sequence"/>
</dbReference>
<comment type="caution">
    <text evidence="2">The sequence shown here is derived from an EMBL/GenBank/DDBJ whole genome shotgun (WGS) entry which is preliminary data.</text>
</comment>
<evidence type="ECO:0000313" key="4">
    <source>
        <dbReference type="Proteomes" id="UP000261166"/>
    </source>
</evidence>
<dbReference type="OrthoDB" id="2066452at2"/>